<dbReference type="PANTHER" id="PTHR42718:SF9">
    <property type="entry name" value="MAJOR FACILITATOR SUPERFAMILY MULTIDRUG TRANSPORTER MFSC"/>
    <property type="match status" value="1"/>
</dbReference>
<reference evidence="11" key="1">
    <citation type="journal article" date="2014" name="Int. J. Syst. Evol. Microbiol.">
        <title>Complete genome sequence of Corynebacterium casei LMG S-19264T (=DSM 44701T), isolated from a smear-ripened cheese.</title>
        <authorList>
            <consortium name="US DOE Joint Genome Institute (JGI-PGF)"/>
            <person name="Walter F."/>
            <person name="Albersmeier A."/>
            <person name="Kalinowski J."/>
            <person name="Ruckert C."/>
        </authorList>
    </citation>
    <scope>NUCLEOTIDE SEQUENCE</scope>
    <source>
        <strain evidence="11">JCM 4834</strain>
    </source>
</reference>
<feature type="transmembrane region" description="Helical" evidence="9">
    <location>
        <begin position="168"/>
        <end position="188"/>
    </location>
</feature>
<keyword evidence="3" id="KW-0813">Transport</keyword>
<dbReference type="Gene3D" id="1.20.1720.10">
    <property type="entry name" value="Multidrug resistance protein D"/>
    <property type="match status" value="1"/>
</dbReference>
<comment type="subcellular location">
    <subcellularLocation>
        <location evidence="1">Cell membrane</location>
        <topology evidence="1">Multi-pass membrane protein</topology>
    </subcellularLocation>
</comment>
<evidence type="ECO:0000313" key="13">
    <source>
        <dbReference type="Proteomes" id="UP000326831"/>
    </source>
</evidence>
<dbReference type="SUPFAM" id="SSF103473">
    <property type="entry name" value="MFS general substrate transporter"/>
    <property type="match status" value="1"/>
</dbReference>
<evidence type="ECO:0000256" key="8">
    <source>
        <dbReference type="ARBA" id="ARBA00023251"/>
    </source>
</evidence>
<feature type="transmembrane region" description="Helical" evidence="9">
    <location>
        <begin position="103"/>
        <end position="125"/>
    </location>
</feature>
<evidence type="ECO:0000256" key="6">
    <source>
        <dbReference type="ARBA" id="ARBA00022989"/>
    </source>
</evidence>
<dbReference type="GO" id="GO:0022857">
    <property type="term" value="F:transmembrane transporter activity"/>
    <property type="evidence" value="ECO:0007669"/>
    <property type="project" value="InterPro"/>
</dbReference>
<feature type="transmembrane region" description="Helical" evidence="9">
    <location>
        <begin position="47"/>
        <end position="66"/>
    </location>
</feature>
<dbReference type="Pfam" id="PF07690">
    <property type="entry name" value="MFS_1"/>
    <property type="match status" value="1"/>
</dbReference>
<keyword evidence="4" id="KW-1003">Cell membrane</keyword>
<name>A0A5P2UMY3_9ACTN</name>
<dbReference type="InterPro" id="IPR011701">
    <property type="entry name" value="MFS"/>
</dbReference>
<keyword evidence="5 9" id="KW-0812">Transmembrane</keyword>
<dbReference type="KEGG" id="ssub:CP968_22535"/>
<dbReference type="OrthoDB" id="9781469at2"/>
<dbReference type="EMBL" id="BMVX01000013">
    <property type="protein sequence ID" value="GGZ74269.1"/>
    <property type="molecule type" value="Genomic_DNA"/>
</dbReference>
<accession>A0A5P2UMY3</accession>
<evidence type="ECO:0000256" key="3">
    <source>
        <dbReference type="ARBA" id="ARBA00022448"/>
    </source>
</evidence>
<reference evidence="12 13" key="2">
    <citation type="submission" date="2017-09" db="EMBL/GenBank/DDBJ databases">
        <authorList>
            <person name="Lee N."/>
            <person name="Cho B.-K."/>
        </authorList>
    </citation>
    <scope>NUCLEOTIDE SEQUENCE [LARGE SCALE GENOMIC DNA]</scope>
    <source>
        <strain evidence="12 13">ATCC 27467</strain>
    </source>
</reference>
<feature type="transmembrane region" description="Helical" evidence="9">
    <location>
        <begin position="137"/>
        <end position="156"/>
    </location>
</feature>
<keyword evidence="6 9" id="KW-1133">Transmembrane helix</keyword>
<dbReference type="Proteomes" id="UP000634660">
    <property type="component" value="Unassembled WGS sequence"/>
</dbReference>
<evidence type="ECO:0000256" key="5">
    <source>
        <dbReference type="ARBA" id="ARBA00022692"/>
    </source>
</evidence>
<evidence type="ECO:0000313" key="12">
    <source>
        <dbReference type="EMBL" id="QEU80696.1"/>
    </source>
</evidence>
<protein>
    <submittedName>
        <fullName evidence="11 12">MFS transporter</fullName>
    </submittedName>
</protein>
<dbReference type="PRINTS" id="PR01036">
    <property type="entry name" value="TCRTETB"/>
</dbReference>
<evidence type="ECO:0000256" key="9">
    <source>
        <dbReference type="SAM" id="Phobius"/>
    </source>
</evidence>
<feature type="transmembrane region" description="Helical" evidence="9">
    <location>
        <begin position="403"/>
        <end position="421"/>
    </location>
</feature>
<keyword evidence="7 9" id="KW-0472">Membrane</keyword>
<dbReference type="InterPro" id="IPR036259">
    <property type="entry name" value="MFS_trans_sf"/>
</dbReference>
<feature type="domain" description="Major facilitator superfamily (MFS) profile" evidence="10">
    <location>
        <begin position="12"/>
        <end position="456"/>
    </location>
</feature>
<dbReference type="GO" id="GO:0046677">
    <property type="term" value="P:response to antibiotic"/>
    <property type="evidence" value="ECO:0007669"/>
    <property type="project" value="UniProtKB-KW"/>
</dbReference>
<dbReference type="Proteomes" id="UP000326831">
    <property type="component" value="Chromosome"/>
</dbReference>
<dbReference type="PROSITE" id="PS50850">
    <property type="entry name" value="MFS"/>
    <property type="match status" value="1"/>
</dbReference>
<dbReference type="CDD" id="cd17321">
    <property type="entry name" value="MFS_MMR_MDR_like"/>
    <property type="match status" value="1"/>
</dbReference>
<feature type="transmembrane region" description="Helical" evidence="9">
    <location>
        <begin position="78"/>
        <end position="97"/>
    </location>
</feature>
<gene>
    <name evidence="12" type="ORF">CP968_22535</name>
    <name evidence="11" type="ORF">GCM10010371_37530</name>
</gene>
<dbReference type="AlphaFoldDB" id="A0A5P2UMY3"/>
<dbReference type="Gene3D" id="1.20.1250.20">
    <property type="entry name" value="MFS general substrate transporter like domains"/>
    <property type="match status" value="1"/>
</dbReference>
<dbReference type="InterPro" id="IPR020846">
    <property type="entry name" value="MFS_dom"/>
</dbReference>
<dbReference type="NCBIfam" id="TIGR00711">
    <property type="entry name" value="efflux_EmrB"/>
    <property type="match status" value="1"/>
</dbReference>
<keyword evidence="8" id="KW-0046">Antibiotic resistance</keyword>
<keyword evidence="13" id="KW-1185">Reference proteome</keyword>
<evidence type="ECO:0000313" key="11">
    <source>
        <dbReference type="EMBL" id="GGZ74269.1"/>
    </source>
</evidence>
<dbReference type="InterPro" id="IPR004638">
    <property type="entry name" value="EmrB-like"/>
</dbReference>
<feature type="transmembrane region" description="Helical" evidence="9">
    <location>
        <begin position="331"/>
        <end position="352"/>
    </location>
</feature>
<dbReference type="EMBL" id="CP023701">
    <property type="protein sequence ID" value="QEU80696.1"/>
    <property type="molecule type" value="Genomic_DNA"/>
</dbReference>
<feature type="transmembrane region" description="Helical" evidence="9">
    <location>
        <begin position="268"/>
        <end position="290"/>
    </location>
</feature>
<feature type="transmembrane region" description="Helical" evidence="9">
    <location>
        <begin position="229"/>
        <end position="247"/>
    </location>
</feature>
<comment type="similarity">
    <text evidence="2">Belongs to the major facilitator superfamily. EmrB family.</text>
</comment>
<feature type="transmembrane region" description="Helical" evidence="9">
    <location>
        <begin position="200"/>
        <end position="217"/>
    </location>
</feature>
<sequence length="478" mass="49519">MIESSPRQRTLVLAICCMSLLIVSLDNTVLNVALPTMRRELHASVSGLQWTIDAYTLVLASLLMLAGSTADRIGRRKVFVAGLVLFTLGSALCSLAPSLDWLVAFRMVQAVGGAMLNPVAMSIITNTFTEPAARARAIGAWGAVAGISMAAGPLIGGVLVDTVGWRSIFWLNLPIGLAALVLTLRYIPESRAARPRRPDPVGQVLVMALLGTVTYAIIEAPAVGPGSPLIVGCAVVAVASLVGLLVYEPRREEPLIDFRFFRSAPFSGATVIAVSAFAGLAGFLFLNTLYLQDVRGLDALDAGLYMLPMAALTFLFAPVSGRMVAARGPRLPLLVAGVCMGASGLLFAVFRAETSTPLLFAGYMLFGLGFGMVNAPVTNTAVSGMPRSQAGVAAAIASTSRQTGSTLGVAVVGSVLASGMTDTADFAAATGPAWWIITVCGLLVLVVGAATSGPWARATAERTARALDPASARTPADA</sequence>
<dbReference type="RefSeq" id="WP_150519716.1">
    <property type="nucleotide sequence ID" value="NZ_BMVX01000013.1"/>
</dbReference>
<feature type="transmembrane region" description="Helical" evidence="9">
    <location>
        <begin position="302"/>
        <end position="319"/>
    </location>
</feature>
<evidence type="ECO:0000259" key="10">
    <source>
        <dbReference type="PROSITE" id="PS50850"/>
    </source>
</evidence>
<reference evidence="11" key="3">
    <citation type="submission" date="2020-09" db="EMBL/GenBank/DDBJ databases">
        <authorList>
            <person name="Sun Q."/>
            <person name="Ohkuma M."/>
        </authorList>
    </citation>
    <scope>NUCLEOTIDE SEQUENCE</scope>
    <source>
        <strain evidence="11">JCM 4834</strain>
    </source>
</reference>
<evidence type="ECO:0000256" key="2">
    <source>
        <dbReference type="ARBA" id="ARBA00008537"/>
    </source>
</evidence>
<dbReference type="PANTHER" id="PTHR42718">
    <property type="entry name" value="MAJOR FACILITATOR SUPERFAMILY MULTIDRUG TRANSPORTER MFSC"/>
    <property type="match status" value="1"/>
</dbReference>
<evidence type="ECO:0000256" key="4">
    <source>
        <dbReference type="ARBA" id="ARBA00022475"/>
    </source>
</evidence>
<feature type="transmembrane region" description="Helical" evidence="9">
    <location>
        <begin position="358"/>
        <end position="382"/>
    </location>
</feature>
<evidence type="ECO:0000256" key="7">
    <source>
        <dbReference type="ARBA" id="ARBA00023136"/>
    </source>
</evidence>
<proteinExistence type="inferred from homology"/>
<feature type="transmembrane region" description="Helical" evidence="9">
    <location>
        <begin position="433"/>
        <end position="456"/>
    </location>
</feature>
<evidence type="ECO:0000256" key="1">
    <source>
        <dbReference type="ARBA" id="ARBA00004651"/>
    </source>
</evidence>
<organism evidence="12 13">
    <name type="scientific">Streptomyces subrutilus</name>
    <dbReference type="NCBI Taxonomy" id="36818"/>
    <lineage>
        <taxon>Bacteria</taxon>
        <taxon>Bacillati</taxon>
        <taxon>Actinomycetota</taxon>
        <taxon>Actinomycetes</taxon>
        <taxon>Kitasatosporales</taxon>
        <taxon>Streptomycetaceae</taxon>
        <taxon>Streptomyces</taxon>
    </lineage>
</organism>
<dbReference type="GO" id="GO:0005886">
    <property type="term" value="C:plasma membrane"/>
    <property type="evidence" value="ECO:0007669"/>
    <property type="project" value="UniProtKB-SubCell"/>
</dbReference>